<dbReference type="EMBL" id="CAKOFQ010007239">
    <property type="protein sequence ID" value="CAH1995767.1"/>
    <property type="molecule type" value="Genomic_DNA"/>
</dbReference>
<accession>A0A9P0PS83</accession>
<evidence type="ECO:0000256" key="1">
    <source>
        <dbReference type="SAM" id="Phobius"/>
    </source>
</evidence>
<proteinExistence type="predicted"/>
<evidence type="ECO:0000313" key="3">
    <source>
        <dbReference type="Proteomes" id="UP001152888"/>
    </source>
</evidence>
<evidence type="ECO:0000313" key="2">
    <source>
        <dbReference type="EMBL" id="CAH1995767.1"/>
    </source>
</evidence>
<reference evidence="2" key="1">
    <citation type="submission" date="2022-03" db="EMBL/GenBank/DDBJ databases">
        <authorList>
            <person name="Sayadi A."/>
        </authorList>
    </citation>
    <scope>NUCLEOTIDE SEQUENCE</scope>
</reference>
<feature type="transmembrane region" description="Helical" evidence="1">
    <location>
        <begin position="99"/>
        <end position="119"/>
    </location>
</feature>
<dbReference type="PANTHER" id="PTHR28640">
    <property type="entry name" value="ADP-RIBOSYLATION FACTOR-LIKE PROTEIN 6-INTERACTING PROTEIN 6"/>
    <property type="match status" value="1"/>
</dbReference>
<dbReference type="OrthoDB" id="10070125at2759"/>
<keyword evidence="1" id="KW-0812">Transmembrane</keyword>
<gene>
    <name evidence="2" type="ORF">ACAOBT_LOCUS22829</name>
</gene>
<sequence>MLRERLSGRYRIGSPSGTPKSRYNLYDHEEQPVITEQKLALLGLLLSVVVISSKVITNYREVIAKAVLERRLISHEILSDEGNEVLVYSWKTVLKYSNIWLPALFGFLSSYFTWMMVYLDSAVPGVQPPSPLSPKRYKEQSGHTFHLNYVFSIIVGILVFSYMYLKGVSIEYEE</sequence>
<dbReference type="PANTHER" id="PTHR28640:SF1">
    <property type="entry name" value="ADP-RIBOSYLATION FACTOR-LIKE PROTEIN 6-INTERACTING PROTEIN 6"/>
    <property type="match status" value="1"/>
</dbReference>
<keyword evidence="1" id="KW-0472">Membrane</keyword>
<dbReference type="Proteomes" id="UP001152888">
    <property type="component" value="Unassembled WGS sequence"/>
</dbReference>
<name>A0A9P0PS83_ACAOB</name>
<dbReference type="InterPro" id="IPR029383">
    <property type="entry name" value="ARL6IP6"/>
</dbReference>
<feature type="transmembrane region" description="Helical" evidence="1">
    <location>
        <begin position="145"/>
        <end position="165"/>
    </location>
</feature>
<comment type="caution">
    <text evidence="2">The sequence shown here is derived from an EMBL/GenBank/DDBJ whole genome shotgun (WGS) entry which is preliminary data.</text>
</comment>
<dbReference type="Pfam" id="PF15062">
    <property type="entry name" value="ARL6IP6"/>
    <property type="match status" value="1"/>
</dbReference>
<keyword evidence="3" id="KW-1185">Reference proteome</keyword>
<organism evidence="2 3">
    <name type="scientific">Acanthoscelides obtectus</name>
    <name type="common">Bean weevil</name>
    <name type="synonym">Bruchus obtectus</name>
    <dbReference type="NCBI Taxonomy" id="200917"/>
    <lineage>
        <taxon>Eukaryota</taxon>
        <taxon>Metazoa</taxon>
        <taxon>Ecdysozoa</taxon>
        <taxon>Arthropoda</taxon>
        <taxon>Hexapoda</taxon>
        <taxon>Insecta</taxon>
        <taxon>Pterygota</taxon>
        <taxon>Neoptera</taxon>
        <taxon>Endopterygota</taxon>
        <taxon>Coleoptera</taxon>
        <taxon>Polyphaga</taxon>
        <taxon>Cucujiformia</taxon>
        <taxon>Chrysomeloidea</taxon>
        <taxon>Chrysomelidae</taxon>
        <taxon>Bruchinae</taxon>
        <taxon>Bruchini</taxon>
        <taxon>Acanthoscelides</taxon>
    </lineage>
</organism>
<keyword evidence="1" id="KW-1133">Transmembrane helix</keyword>
<protein>
    <submittedName>
        <fullName evidence="2">Uncharacterized protein</fullName>
    </submittedName>
</protein>
<dbReference type="AlphaFoldDB" id="A0A9P0PS83"/>